<proteinExistence type="predicted"/>
<accession>A0A2G5UP67</accession>
<comment type="caution">
    <text evidence="1">The sequence shown here is derived from an EMBL/GenBank/DDBJ whole genome shotgun (WGS) entry which is preliminary data.</text>
</comment>
<name>A0A2G5UP67_9PELO</name>
<protein>
    <submittedName>
        <fullName evidence="1">Uncharacterized protein</fullName>
    </submittedName>
</protein>
<gene>
    <name evidence="1" type="primary">Cni-Y22D7AL.9</name>
    <name evidence="1" type="synonym">Cnig_chr_III.g8797</name>
    <name evidence="1" type="ORF">B9Z55_008797</name>
</gene>
<reference evidence="2" key="1">
    <citation type="submission" date="2017-10" db="EMBL/GenBank/DDBJ databases">
        <title>Rapid genome shrinkage in a self-fertile nematode reveals novel sperm competition proteins.</title>
        <authorList>
            <person name="Yin D."/>
            <person name="Schwarz E.M."/>
            <person name="Thomas C.G."/>
            <person name="Felde R.L."/>
            <person name="Korf I.F."/>
            <person name="Cutter A.D."/>
            <person name="Schartner C.M."/>
            <person name="Ralston E.J."/>
            <person name="Meyer B.J."/>
            <person name="Haag E.S."/>
        </authorList>
    </citation>
    <scope>NUCLEOTIDE SEQUENCE [LARGE SCALE GENOMIC DNA]</scope>
    <source>
        <strain evidence="2">JU1422</strain>
    </source>
</reference>
<evidence type="ECO:0000313" key="1">
    <source>
        <dbReference type="EMBL" id="PIC41347.1"/>
    </source>
</evidence>
<keyword evidence="2" id="KW-1185">Reference proteome</keyword>
<dbReference type="OrthoDB" id="626167at2759"/>
<organism evidence="1 2">
    <name type="scientific">Caenorhabditis nigoni</name>
    <dbReference type="NCBI Taxonomy" id="1611254"/>
    <lineage>
        <taxon>Eukaryota</taxon>
        <taxon>Metazoa</taxon>
        <taxon>Ecdysozoa</taxon>
        <taxon>Nematoda</taxon>
        <taxon>Chromadorea</taxon>
        <taxon>Rhabditida</taxon>
        <taxon>Rhabditina</taxon>
        <taxon>Rhabditomorpha</taxon>
        <taxon>Rhabditoidea</taxon>
        <taxon>Rhabditidae</taxon>
        <taxon>Peloderinae</taxon>
        <taxon>Caenorhabditis</taxon>
    </lineage>
</organism>
<dbReference type="EMBL" id="PDUG01000003">
    <property type="protein sequence ID" value="PIC41347.1"/>
    <property type="molecule type" value="Genomic_DNA"/>
</dbReference>
<sequence>MTVFVIFSDFDVFWIQNRKSLTFYDYLLKRYLQSYGYLELRIQIFTDLLIGNRKIDKITTKEQRHWLEVPPPRISKKSIGILNFSGRSYDFPNVQSPEICLENSEFFEIMAQKLGESEIVILKDLERFLEFFEIYSKDLEGFPRILFVENPENLSSKMLKLLAFLGCEVRKSLEIDKTTKASIVKQSKKDLSQRGIEPATSISKV</sequence>
<evidence type="ECO:0000313" key="2">
    <source>
        <dbReference type="Proteomes" id="UP000230233"/>
    </source>
</evidence>
<dbReference type="Proteomes" id="UP000230233">
    <property type="component" value="Chromosome III"/>
</dbReference>
<dbReference type="AlphaFoldDB" id="A0A2G5UP67"/>